<sequence>MSNSTPSSGSDTTEVQIRLNDRTLFGNDAGEDENIDVLTSYFVNQPAFGEFLDPNVRLQVARARKGMGKSALLAKFAHDLAALPCKPLIVNVVPSTLAGMLAPPDSDTAVMLENYWKQVICRAINFEIAKSIGFAWRDDDITLVETAELAGFRGKSLVGALTSRLLGKISLFGAIEITQKSIPVQNHDQMLKRMQDAERDARDVWFLLDDIDTRFRNVPAQQAYVASFFSACRSLIREINGISIRATVRSDVWSGLTSVEDLDKFEQYICDIAWTTNQQKDIVVKRIHAYVQREYPACSIAKNWTIAADADALTELVFARRFKWGSEGVPPINVLRIFAGGRPRWMAQLCRLAGNRAVVNNSARIGVNEINEIMPEFGKRRLADLYNEHGHQFADLRKLIEIFSNGERSYTTTELGRKITQAYVRTKSAKSIPDIDGAPYRHSMQISQFLFRCGFLVGRAAEVGPDGVAFVTYEMRPDLLQVDANPDDGMDWEIQAPYRRALRIR</sequence>
<keyword evidence="2" id="KW-1185">Reference proteome</keyword>
<evidence type="ECO:0000313" key="2">
    <source>
        <dbReference type="Proteomes" id="UP001629462"/>
    </source>
</evidence>
<comment type="caution">
    <text evidence="1">The sequence shown here is derived from an EMBL/GenBank/DDBJ whole genome shotgun (WGS) entry which is preliminary data.</text>
</comment>
<dbReference type="Proteomes" id="UP001629462">
    <property type="component" value="Unassembled WGS sequence"/>
</dbReference>
<dbReference type="EMBL" id="JAQQDB010000007">
    <property type="protein sequence ID" value="MFM0517686.1"/>
    <property type="molecule type" value="Genomic_DNA"/>
</dbReference>
<name>A0ABW9CGH9_9BURK</name>
<reference evidence="1 2" key="1">
    <citation type="journal article" date="2024" name="Chem. Sci.">
        <title>Discovery of megapolipeptins by genome mining of a Burkholderiales bacteria collection.</title>
        <authorList>
            <person name="Paulo B.S."/>
            <person name="Recchia M.J.J."/>
            <person name="Lee S."/>
            <person name="Fergusson C.H."/>
            <person name="Romanowski S.B."/>
            <person name="Hernandez A."/>
            <person name="Krull N."/>
            <person name="Liu D.Y."/>
            <person name="Cavanagh H."/>
            <person name="Bos A."/>
            <person name="Gray C.A."/>
            <person name="Murphy B.T."/>
            <person name="Linington R.G."/>
            <person name="Eustaquio A.S."/>
        </authorList>
    </citation>
    <scope>NUCLEOTIDE SEQUENCE [LARGE SCALE GENOMIC DNA]</scope>
    <source>
        <strain evidence="1 2">RL17-374-BIF-D</strain>
    </source>
</reference>
<dbReference type="RefSeq" id="WP_250487346.1">
    <property type="nucleotide sequence ID" value="NZ_JAQQDB010000007.1"/>
</dbReference>
<evidence type="ECO:0000313" key="1">
    <source>
        <dbReference type="EMBL" id="MFM0517686.1"/>
    </source>
</evidence>
<proteinExistence type="predicted"/>
<dbReference type="InterPro" id="IPR059206">
    <property type="entry name" value="Sll1717-like"/>
</dbReference>
<dbReference type="NCBIfam" id="NF047389">
    <property type="entry name" value="ATPase_Sll1717"/>
    <property type="match status" value="1"/>
</dbReference>
<protein>
    <submittedName>
        <fullName evidence="1">Uncharacterized protein</fullName>
    </submittedName>
</protein>
<gene>
    <name evidence="1" type="ORF">PQR08_09665</name>
</gene>
<accession>A0ABW9CGH9</accession>
<organism evidence="1 2">
    <name type="scientific">Caballeronia jiangsuensis</name>
    <dbReference type="NCBI Taxonomy" id="1458357"/>
    <lineage>
        <taxon>Bacteria</taxon>
        <taxon>Pseudomonadati</taxon>
        <taxon>Pseudomonadota</taxon>
        <taxon>Betaproteobacteria</taxon>
        <taxon>Burkholderiales</taxon>
        <taxon>Burkholderiaceae</taxon>
        <taxon>Caballeronia</taxon>
    </lineage>
</organism>